<sequence length="734" mass="81047">MPRKRKSDRGYCLLCPTKGEYQGLKSKSSFLSSHAPSQGHQNAYRQWIHTRRSNGSTYGESFPLASAEDFFEEANDMERSAIVNDHFDWDLWYQPIKVYRTGRPTTPPLPSPSPPPPASPSRQPSPPQPTLQQRSGNTDSTTAATASPTLSFSANVNPRPSAASSSEQHSDKHAPKRDIHDQYQPSNSEMNDDNNDNNDNDNDGDNDDDESELISLAQRYSGEPSISRALARLQIGNSVLNLPNIGHFHPAVTLAQTGARELTAPSTSRANNDDNNVDDRMDVDLEESERATLPPSGADDPQAQIDEMRQALAEQQAATAADAIHFTFAQPSLEWPPMGPVFPWESNVNAIIFTQLARNLHDQTRSKVQFALDMVKALHPEDDLPTARRALTLPVGFPAPRIATVSVGEGDEFSIILPSDMIKLLVCRPDIYKQLICFPTDSINIIDSFCDTQRARELFKGFKTTTFRNSAGVNFFVGNIVEYHFASESCLMTRYGRIRQIYQAKGDGSIMIELSRIAKSADLVPANPDLIDLDTPGAEPTYWDTGELYKIKATDLVMEPRPHGVVVLGHVDILKGTHSRFTQMEHDDYHAPHHLQQCGLPILTAFIAFWFDEAKGTTSNRHDSHETAAFQLLNVPSSLNRTPKNIGFVAAVNERSASCYDIAAAAFKDIADNLEKGIPWVVPTESGGAQRVMITGGIGCFTGDSRRCVYIALTWACALDSTARFVCSTKTPWT</sequence>
<feature type="region of interest" description="Disordered" evidence="1">
    <location>
        <begin position="102"/>
        <end position="210"/>
    </location>
</feature>
<organism evidence="2 3">
    <name type="scientific">Catenaria anguillulae PL171</name>
    <dbReference type="NCBI Taxonomy" id="765915"/>
    <lineage>
        <taxon>Eukaryota</taxon>
        <taxon>Fungi</taxon>
        <taxon>Fungi incertae sedis</taxon>
        <taxon>Blastocladiomycota</taxon>
        <taxon>Blastocladiomycetes</taxon>
        <taxon>Blastocladiales</taxon>
        <taxon>Catenariaceae</taxon>
        <taxon>Catenaria</taxon>
    </lineage>
</organism>
<evidence type="ECO:0000313" key="2">
    <source>
        <dbReference type="EMBL" id="ORZ33013.1"/>
    </source>
</evidence>
<feature type="region of interest" description="Disordered" evidence="1">
    <location>
        <begin position="260"/>
        <end position="279"/>
    </location>
</feature>
<feature type="compositionally biased region" description="Basic and acidic residues" evidence="1">
    <location>
        <begin position="168"/>
        <end position="181"/>
    </location>
</feature>
<evidence type="ECO:0000256" key="1">
    <source>
        <dbReference type="SAM" id="MobiDB-lite"/>
    </source>
</evidence>
<accession>A0A1Y2HH51</accession>
<dbReference type="AlphaFoldDB" id="A0A1Y2HH51"/>
<proteinExistence type="predicted"/>
<reference evidence="2 3" key="1">
    <citation type="submission" date="2016-07" db="EMBL/GenBank/DDBJ databases">
        <title>Pervasive Adenine N6-methylation of Active Genes in Fungi.</title>
        <authorList>
            <consortium name="DOE Joint Genome Institute"/>
            <person name="Mondo S.J."/>
            <person name="Dannebaum R.O."/>
            <person name="Kuo R.C."/>
            <person name="Labutti K."/>
            <person name="Haridas S."/>
            <person name="Kuo A."/>
            <person name="Salamov A."/>
            <person name="Ahrendt S.R."/>
            <person name="Lipzen A."/>
            <person name="Sullivan W."/>
            <person name="Andreopoulos W.B."/>
            <person name="Clum A."/>
            <person name="Lindquist E."/>
            <person name="Daum C."/>
            <person name="Ramamoorthy G.K."/>
            <person name="Gryganskyi A."/>
            <person name="Culley D."/>
            <person name="Magnuson J.K."/>
            <person name="James T.Y."/>
            <person name="O'Malley M.A."/>
            <person name="Stajich J.E."/>
            <person name="Spatafora J.W."/>
            <person name="Visel A."/>
            <person name="Grigoriev I.V."/>
        </authorList>
    </citation>
    <scope>NUCLEOTIDE SEQUENCE [LARGE SCALE GENOMIC DNA]</scope>
    <source>
        <strain evidence="2 3">PL171</strain>
    </source>
</reference>
<feature type="compositionally biased region" description="Low complexity" evidence="1">
    <location>
        <begin position="130"/>
        <end position="154"/>
    </location>
</feature>
<name>A0A1Y2HH51_9FUNG</name>
<gene>
    <name evidence="2" type="ORF">BCR44DRAFT_1210692</name>
</gene>
<dbReference type="Proteomes" id="UP000193411">
    <property type="component" value="Unassembled WGS sequence"/>
</dbReference>
<evidence type="ECO:0000313" key="3">
    <source>
        <dbReference type="Proteomes" id="UP000193411"/>
    </source>
</evidence>
<dbReference type="EMBL" id="MCFL01000039">
    <property type="protein sequence ID" value="ORZ33013.1"/>
    <property type="molecule type" value="Genomic_DNA"/>
</dbReference>
<protein>
    <submittedName>
        <fullName evidence="2">Uncharacterized protein</fullName>
    </submittedName>
</protein>
<feature type="compositionally biased region" description="Acidic residues" evidence="1">
    <location>
        <begin position="190"/>
        <end position="210"/>
    </location>
</feature>
<feature type="compositionally biased region" description="Polar residues" evidence="1">
    <location>
        <begin position="155"/>
        <end position="167"/>
    </location>
</feature>
<feature type="compositionally biased region" description="Pro residues" evidence="1">
    <location>
        <begin position="105"/>
        <end position="129"/>
    </location>
</feature>
<keyword evidence="3" id="KW-1185">Reference proteome</keyword>
<comment type="caution">
    <text evidence="2">The sequence shown here is derived from an EMBL/GenBank/DDBJ whole genome shotgun (WGS) entry which is preliminary data.</text>
</comment>